<gene>
    <name evidence="1" type="ORF">F7Q91_03555</name>
</gene>
<reference evidence="1 2" key="1">
    <citation type="submission" date="2019-09" db="EMBL/GenBank/DDBJ databases">
        <title>Draft genome sequences of 48 bacterial type strains from the CCUG.</title>
        <authorList>
            <person name="Tunovic T."/>
            <person name="Pineiro-Iglesias B."/>
            <person name="Unosson C."/>
            <person name="Inganas E."/>
            <person name="Ohlen M."/>
            <person name="Cardew S."/>
            <person name="Jensie-Markopoulos S."/>
            <person name="Salva-Serra F."/>
            <person name="Jaen-Luchoro D."/>
            <person name="Karlsson R."/>
            <person name="Svensson-Stadler L."/>
            <person name="Chun J."/>
            <person name="Moore E."/>
        </authorList>
    </citation>
    <scope>NUCLEOTIDE SEQUENCE [LARGE SCALE GENOMIC DNA]</scope>
    <source>
        <strain evidence="1 2">CCUG 48643</strain>
    </source>
</reference>
<dbReference type="AlphaFoldDB" id="A0A7V7NX44"/>
<dbReference type="EMBL" id="VZPX01000004">
    <property type="protein sequence ID" value="KAB0482499.1"/>
    <property type="molecule type" value="Genomic_DNA"/>
</dbReference>
<accession>A0A7V7NX44</accession>
<comment type="caution">
    <text evidence="1">The sequence shown here is derived from an EMBL/GenBank/DDBJ whole genome shotgun (WGS) entry which is preliminary data.</text>
</comment>
<proteinExistence type="predicted"/>
<dbReference type="Proteomes" id="UP000423756">
    <property type="component" value="Unassembled WGS sequence"/>
</dbReference>
<evidence type="ECO:0000313" key="1">
    <source>
        <dbReference type="EMBL" id="KAB0482499.1"/>
    </source>
</evidence>
<organism evidence="1 2">
    <name type="scientific">Vibrio chagasii</name>
    <dbReference type="NCBI Taxonomy" id="170679"/>
    <lineage>
        <taxon>Bacteria</taxon>
        <taxon>Pseudomonadati</taxon>
        <taxon>Pseudomonadota</taxon>
        <taxon>Gammaproteobacteria</taxon>
        <taxon>Vibrionales</taxon>
        <taxon>Vibrionaceae</taxon>
        <taxon>Vibrio</taxon>
    </lineage>
</organism>
<name>A0A7V7NX44_9VIBR</name>
<dbReference type="GeneID" id="77344735"/>
<evidence type="ECO:0000313" key="2">
    <source>
        <dbReference type="Proteomes" id="UP000423756"/>
    </source>
</evidence>
<sequence>MSNRNIEEATYSVKTFAHLTDCHTRETIECATHEEAKERLAEFLKERVCASIYLNDGRHIESNYPNPYALSLELRYTANKVWKNGTEEEIKELISKQKY</sequence>
<dbReference type="RefSeq" id="WP_137406524.1">
    <property type="nucleotide sequence ID" value="NZ_AP025467.1"/>
</dbReference>
<protein>
    <submittedName>
        <fullName evidence="1">Uncharacterized protein</fullName>
    </submittedName>
</protein>